<gene>
    <name evidence="3" type="ORF">D3P09_12235</name>
</gene>
<dbReference type="InterPro" id="IPR000160">
    <property type="entry name" value="GGDEF_dom"/>
</dbReference>
<evidence type="ECO:0000259" key="2">
    <source>
        <dbReference type="PROSITE" id="PS50887"/>
    </source>
</evidence>
<feature type="transmembrane region" description="Helical" evidence="1">
    <location>
        <begin position="290"/>
        <end position="313"/>
    </location>
</feature>
<accession>A0A3A6PPI0</accession>
<dbReference type="PANTHER" id="PTHR46663:SF2">
    <property type="entry name" value="GGDEF DOMAIN-CONTAINING PROTEIN"/>
    <property type="match status" value="1"/>
</dbReference>
<dbReference type="CDD" id="cd12914">
    <property type="entry name" value="PDC1_DGC_like"/>
    <property type="match status" value="1"/>
</dbReference>
<keyword evidence="1" id="KW-1133">Transmembrane helix</keyword>
<dbReference type="PROSITE" id="PS50887">
    <property type="entry name" value="GGDEF"/>
    <property type="match status" value="1"/>
</dbReference>
<evidence type="ECO:0000313" key="3">
    <source>
        <dbReference type="EMBL" id="RJX40129.1"/>
    </source>
</evidence>
<evidence type="ECO:0000256" key="1">
    <source>
        <dbReference type="SAM" id="Phobius"/>
    </source>
</evidence>
<dbReference type="SMART" id="SM00267">
    <property type="entry name" value="GGDEF"/>
    <property type="match status" value="1"/>
</dbReference>
<proteinExistence type="predicted"/>
<dbReference type="InterPro" id="IPR052163">
    <property type="entry name" value="DGC-Regulatory_Protein"/>
</dbReference>
<dbReference type="Proteomes" id="UP000267798">
    <property type="component" value="Unassembled WGS sequence"/>
</dbReference>
<name>A0A3A6PPI0_9BACL</name>
<dbReference type="RefSeq" id="WP_120110128.1">
    <property type="nucleotide sequence ID" value="NZ_QXQB01000002.1"/>
</dbReference>
<dbReference type="AlphaFoldDB" id="A0A3A6PPI0"/>
<feature type="domain" description="GGDEF" evidence="2">
    <location>
        <begin position="405"/>
        <end position="540"/>
    </location>
</feature>
<sequence length="544" mass="59533">MRLRTYFSLSFAFLIIVVIVSMSVVISQRTSREVREEIGGSLAALAYQMSDKLDYYMWSRYNEVLLLSHLKALRFPSDLEEVSGLLHELNHNIPSFSWVGLSDPDGNILSSTGGILVGSSIAERPVYKKALEKPFIGDVHDAVLLSELLPNPTGEPLKFVDISTPLFDDNGKLTGVLAAHLSWEWSKEIKSSVLKSLQGDSKKEIDVFILSAIDDTVLLGPESWPGKKLSLEDFDEYNGANEWAVLQWPDGREYLTGFAQGSGYNNYPGLGWKIVVRQPADVAFAPIHALIWDVVVLGIVLIALFTVLAWVFAGKISKPLSRIAEAADRLRWGEKTEIPHARGIKDIEVLSSSLRGLIAELTATESELVKMEDQAHRDKLTGLLNRSSLEAIVGGAIRQAEERLGALAFLYLDLDGFKGVNDSLGHDAGDELLRQAAARIKDSITVQGHVFRMGGDEFVVVLALPLQGALLEASEVATGILESLREPFELEAGMAKVSCSIGGAMWPHNGTDPLQLLKLADQALYASKSKGKNKLTFAITEHAS</sequence>
<evidence type="ECO:0000313" key="4">
    <source>
        <dbReference type="Proteomes" id="UP000267798"/>
    </source>
</evidence>
<dbReference type="PANTHER" id="PTHR46663">
    <property type="entry name" value="DIGUANYLATE CYCLASE DGCT-RELATED"/>
    <property type="match status" value="1"/>
</dbReference>
<dbReference type="Gene3D" id="3.30.450.20">
    <property type="entry name" value="PAS domain"/>
    <property type="match status" value="1"/>
</dbReference>
<keyword evidence="1" id="KW-0812">Transmembrane</keyword>
<dbReference type="InterPro" id="IPR029787">
    <property type="entry name" value="Nucleotide_cyclase"/>
</dbReference>
<dbReference type="OrthoDB" id="9759607at2"/>
<dbReference type="Gene3D" id="3.30.70.270">
    <property type="match status" value="1"/>
</dbReference>
<dbReference type="SUPFAM" id="SSF55073">
    <property type="entry name" value="Nucleotide cyclase"/>
    <property type="match status" value="1"/>
</dbReference>
<dbReference type="CDD" id="cd01949">
    <property type="entry name" value="GGDEF"/>
    <property type="match status" value="1"/>
</dbReference>
<reference evidence="3 4" key="1">
    <citation type="submission" date="2018-09" db="EMBL/GenBank/DDBJ databases">
        <title>Paenibacillus aracenensis nov. sp. isolated from a cave in southern Spain.</title>
        <authorList>
            <person name="Jurado V."/>
            <person name="Gutierrez-Patricio S."/>
            <person name="Gonzalez-Pimentel J.L."/>
            <person name="Miller A.Z."/>
            <person name="Laiz L."/>
            <person name="Saiz-Jimenez C."/>
        </authorList>
    </citation>
    <scope>NUCLEOTIDE SEQUENCE [LARGE SCALE GENOMIC DNA]</scope>
    <source>
        <strain evidence="3 4">JCM 19203</strain>
    </source>
</reference>
<organism evidence="3 4">
    <name type="scientific">Paenibacillus pinisoli</name>
    <dbReference type="NCBI Taxonomy" id="1276110"/>
    <lineage>
        <taxon>Bacteria</taxon>
        <taxon>Bacillati</taxon>
        <taxon>Bacillota</taxon>
        <taxon>Bacilli</taxon>
        <taxon>Bacillales</taxon>
        <taxon>Paenibacillaceae</taxon>
        <taxon>Paenibacillus</taxon>
    </lineage>
</organism>
<keyword evidence="1" id="KW-0472">Membrane</keyword>
<dbReference type="Pfam" id="PF00990">
    <property type="entry name" value="GGDEF"/>
    <property type="match status" value="1"/>
</dbReference>
<dbReference type="Gene3D" id="6.10.340.10">
    <property type="match status" value="1"/>
</dbReference>
<dbReference type="NCBIfam" id="TIGR00254">
    <property type="entry name" value="GGDEF"/>
    <property type="match status" value="1"/>
</dbReference>
<dbReference type="InterPro" id="IPR043128">
    <property type="entry name" value="Rev_trsase/Diguanyl_cyclase"/>
</dbReference>
<protein>
    <submittedName>
        <fullName evidence="3">Diguanylate cyclase</fullName>
    </submittedName>
</protein>
<feature type="transmembrane region" description="Helical" evidence="1">
    <location>
        <begin position="6"/>
        <end position="26"/>
    </location>
</feature>
<comment type="caution">
    <text evidence="3">The sequence shown here is derived from an EMBL/GenBank/DDBJ whole genome shotgun (WGS) entry which is preliminary data.</text>
</comment>
<dbReference type="EMBL" id="QXQB01000002">
    <property type="protein sequence ID" value="RJX40129.1"/>
    <property type="molecule type" value="Genomic_DNA"/>
</dbReference>
<keyword evidence="4" id="KW-1185">Reference proteome</keyword>